<dbReference type="Proteomes" id="UP000650524">
    <property type="component" value="Unassembled WGS sequence"/>
</dbReference>
<evidence type="ECO:0000259" key="2">
    <source>
        <dbReference type="Pfam" id="PF25967"/>
    </source>
</evidence>
<dbReference type="Gene3D" id="2.40.50.100">
    <property type="match status" value="1"/>
</dbReference>
<accession>A0A8J6N2M4</accession>
<dbReference type="Pfam" id="PF25967">
    <property type="entry name" value="RND-MFP_C"/>
    <property type="match status" value="1"/>
</dbReference>
<dbReference type="GO" id="GO:0015562">
    <property type="term" value="F:efflux transmembrane transporter activity"/>
    <property type="evidence" value="ECO:0007669"/>
    <property type="project" value="TreeGrafter"/>
</dbReference>
<dbReference type="SUPFAM" id="SSF111369">
    <property type="entry name" value="HlyD-like secretion proteins"/>
    <property type="match status" value="1"/>
</dbReference>
<gene>
    <name evidence="3" type="ORF">H8E19_18415</name>
</gene>
<dbReference type="Gene3D" id="2.40.420.20">
    <property type="match status" value="1"/>
</dbReference>
<dbReference type="Gene3D" id="2.40.30.170">
    <property type="match status" value="1"/>
</dbReference>
<reference evidence="3 4" key="1">
    <citation type="submission" date="2020-08" db="EMBL/GenBank/DDBJ databases">
        <title>Bridging the membrane lipid divide: bacteria of the FCB group superphylum have the potential to synthesize archaeal ether lipids.</title>
        <authorList>
            <person name="Villanueva L."/>
            <person name="Von Meijenfeldt F.A.B."/>
            <person name="Westbye A.B."/>
            <person name="Yadav S."/>
            <person name="Hopmans E.C."/>
            <person name="Dutilh B.E."/>
            <person name="Sinninghe Damste J.S."/>
        </authorList>
    </citation>
    <scope>NUCLEOTIDE SEQUENCE [LARGE SCALE GENOMIC DNA]</scope>
    <source>
        <strain evidence="3">NIOZ-UU27</strain>
    </source>
</reference>
<dbReference type="AlphaFoldDB" id="A0A8J6N2M4"/>
<dbReference type="EMBL" id="JACNJD010000380">
    <property type="protein sequence ID" value="MBC8179383.1"/>
    <property type="molecule type" value="Genomic_DNA"/>
</dbReference>
<protein>
    <submittedName>
        <fullName evidence="3">Efflux transporter periplasmic adaptor subunit</fullName>
    </submittedName>
</protein>
<comment type="caution">
    <text evidence="3">The sequence shown here is derived from an EMBL/GenBank/DDBJ whole genome shotgun (WGS) entry which is preliminary data.</text>
</comment>
<name>A0A8J6N2M4_9DELT</name>
<evidence type="ECO:0000313" key="4">
    <source>
        <dbReference type="Proteomes" id="UP000650524"/>
    </source>
</evidence>
<dbReference type="PANTHER" id="PTHR30469">
    <property type="entry name" value="MULTIDRUG RESISTANCE PROTEIN MDTA"/>
    <property type="match status" value="1"/>
</dbReference>
<sequence>MSSSKKFRTLLIIPAIALGVAILILLVRSSQKPKRAQISEQPRAIRVIPAPLVAVVPRAIGYGKVQPGQVWEAVAEVGGTIVEMHPDLKRGSLLAKGDILLRIDPSSYGLAQSRGEADVKGLQAQFSELEQKEKNISRSLKVEKSSLELSKKELDRRLKLAKSKIISRSEVDQEEKRFLTQQARVQDLQNTFDRIPAQKQALSAKISSARSRVKDTRLDLGKTTIRAPFNCRISEVNVELAQYAQPGKVLAKAYNIVSSEILAQMPLSVMKPLIKQGKEKPMATEVDTEIIRKALGLSVVVRLNIGGETIEWKARFSRPSETLDPQTGTVGMYVVVDDTYKQARFGVRPPLIKNMYCEVELRGKPRPETVVIPRSALHKGIVYIVGPKDRLERRNVVVDYSQGNLVSIKKGIAPGEKVVVTDVIPAIEGMLLAPQTDNDLLASLIAHATGEAPVK</sequence>
<keyword evidence="1" id="KW-0175">Coiled coil</keyword>
<feature type="domain" description="Multidrug resistance protein MdtA-like C-terminal permuted SH3" evidence="2">
    <location>
        <begin position="370"/>
        <end position="421"/>
    </location>
</feature>
<dbReference type="PANTHER" id="PTHR30469:SF15">
    <property type="entry name" value="HLYD FAMILY OF SECRETION PROTEINS"/>
    <property type="match status" value="1"/>
</dbReference>
<dbReference type="InterPro" id="IPR058627">
    <property type="entry name" value="MdtA-like_C"/>
</dbReference>
<dbReference type="Gene3D" id="1.10.287.470">
    <property type="entry name" value="Helix hairpin bin"/>
    <property type="match status" value="1"/>
</dbReference>
<evidence type="ECO:0000256" key="1">
    <source>
        <dbReference type="SAM" id="Coils"/>
    </source>
</evidence>
<proteinExistence type="predicted"/>
<feature type="coiled-coil region" evidence="1">
    <location>
        <begin position="119"/>
        <end position="191"/>
    </location>
</feature>
<evidence type="ECO:0000313" key="3">
    <source>
        <dbReference type="EMBL" id="MBC8179383.1"/>
    </source>
</evidence>
<organism evidence="3 4">
    <name type="scientific">Candidatus Desulfacyla euxinica</name>
    <dbReference type="NCBI Taxonomy" id="2841693"/>
    <lineage>
        <taxon>Bacteria</taxon>
        <taxon>Deltaproteobacteria</taxon>
        <taxon>Candidatus Desulfacyla</taxon>
    </lineage>
</organism>
<dbReference type="GO" id="GO:1990281">
    <property type="term" value="C:efflux pump complex"/>
    <property type="evidence" value="ECO:0007669"/>
    <property type="project" value="TreeGrafter"/>
</dbReference>